<feature type="compositionally biased region" description="Basic residues" evidence="1">
    <location>
        <begin position="369"/>
        <end position="379"/>
    </location>
</feature>
<feature type="region of interest" description="Disordered" evidence="1">
    <location>
        <begin position="429"/>
        <end position="511"/>
    </location>
</feature>
<dbReference type="EMBL" id="JAWWNJ010000023">
    <property type="protein sequence ID" value="KAK7032999.1"/>
    <property type="molecule type" value="Genomic_DNA"/>
</dbReference>
<feature type="compositionally biased region" description="Basic and acidic residues" evidence="1">
    <location>
        <begin position="401"/>
        <end position="411"/>
    </location>
</feature>
<organism evidence="2 3">
    <name type="scientific">Favolaschia claudopus</name>
    <dbReference type="NCBI Taxonomy" id="2862362"/>
    <lineage>
        <taxon>Eukaryota</taxon>
        <taxon>Fungi</taxon>
        <taxon>Dikarya</taxon>
        <taxon>Basidiomycota</taxon>
        <taxon>Agaricomycotina</taxon>
        <taxon>Agaricomycetes</taxon>
        <taxon>Agaricomycetidae</taxon>
        <taxon>Agaricales</taxon>
        <taxon>Marasmiineae</taxon>
        <taxon>Mycenaceae</taxon>
        <taxon>Favolaschia</taxon>
    </lineage>
</organism>
<dbReference type="Proteomes" id="UP001362999">
    <property type="component" value="Unassembled WGS sequence"/>
</dbReference>
<accession>A0AAW0C252</accession>
<comment type="caution">
    <text evidence="2">The sequence shown here is derived from an EMBL/GenBank/DDBJ whole genome shotgun (WGS) entry which is preliminary data.</text>
</comment>
<feature type="compositionally biased region" description="Low complexity" evidence="1">
    <location>
        <begin position="431"/>
        <end position="448"/>
    </location>
</feature>
<evidence type="ECO:0000256" key="1">
    <source>
        <dbReference type="SAM" id="MobiDB-lite"/>
    </source>
</evidence>
<dbReference type="AlphaFoldDB" id="A0AAW0C252"/>
<feature type="compositionally biased region" description="Low complexity" evidence="1">
    <location>
        <begin position="19"/>
        <end position="29"/>
    </location>
</feature>
<evidence type="ECO:0000313" key="2">
    <source>
        <dbReference type="EMBL" id="KAK7032999.1"/>
    </source>
</evidence>
<feature type="compositionally biased region" description="Low complexity" evidence="1">
    <location>
        <begin position="170"/>
        <end position="185"/>
    </location>
</feature>
<feature type="compositionally biased region" description="Pro residues" evidence="1">
    <location>
        <begin position="325"/>
        <end position="341"/>
    </location>
</feature>
<name>A0AAW0C252_9AGAR</name>
<feature type="region of interest" description="Disordered" evidence="1">
    <location>
        <begin position="537"/>
        <end position="565"/>
    </location>
</feature>
<proteinExistence type="predicted"/>
<protein>
    <submittedName>
        <fullName evidence="2">Uncharacterized protein</fullName>
    </submittedName>
</protein>
<reference evidence="2 3" key="1">
    <citation type="journal article" date="2024" name="J Genomics">
        <title>Draft genome sequencing and assembly of Favolaschia claudopus CIRM-BRFM 2984 isolated from oak limbs.</title>
        <authorList>
            <person name="Navarro D."/>
            <person name="Drula E."/>
            <person name="Chaduli D."/>
            <person name="Cazenave R."/>
            <person name="Ahrendt S."/>
            <person name="Wang J."/>
            <person name="Lipzen A."/>
            <person name="Daum C."/>
            <person name="Barry K."/>
            <person name="Grigoriev I.V."/>
            <person name="Favel A."/>
            <person name="Rosso M.N."/>
            <person name="Martin F."/>
        </authorList>
    </citation>
    <scope>NUCLEOTIDE SEQUENCE [LARGE SCALE GENOMIC DNA]</scope>
    <source>
        <strain evidence="2 3">CIRM-BRFM 2984</strain>
    </source>
</reference>
<gene>
    <name evidence="2" type="ORF">R3P38DRAFT_2920084</name>
</gene>
<feature type="compositionally biased region" description="Polar residues" evidence="1">
    <location>
        <begin position="256"/>
        <end position="271"/>
    </location>
</feature>
<feature type="compositionally biased region" description="Basic and acidic residues" evidence="1">
    <location>
        <begin position="140"/>
        <end position="155"/>
    </location>
</feature>
<feature type="region of interest" description="Disordered" evidence="1">
    <location>
        <begin position="1"/>
        <end position="34"/>
    </location>
</feature>
<evidence type="ECO:0000313" key="3">
    <source>
        <dbReference type="Proteomes" id="UP001362999"/>
    </source>
</evidence>
<feature type="region of interest" description="Disordered" evidence="1">
    <location>
        <begin position="135"/>
        <end position="416"/>
    </location>
</feature>
<feature type="compositionally biased region" description="Low complexity" evidence="1">
    <location>
        <begin position="274"/>
        <end position="289"/>
    </location>
</feature>
<keyword evidence="3" id="KW-1185">Reference proteome</keyword>
<feature type="region of interest" description="Disordered" evidence="1">
    <location>
        <begin position="108"/>
        <end position="127"/>
    </location>
</feature>
<sequence length="565" mass="60506">MSEPVAKTPYTAKFYEAPSSSESTNPSSSHTPYLQNLFHTHVALSQMKEVPADPPDQSHIQRVDSLRQQVLDAYKAANGNPASGKWGVLTTLLRTSTSKGKYRYINTTVDAEPPKPPPGGWPVIDTEEEWLAWERKRKQEKPLEDKKQQEEEFLKQKVQNWQRDVDDSMPDASPIDDVPDSDASPPAKPKKKNVSASGGSKPTAQNAAAGPSRLSNSRARTVGQVEEHFFPPSFPSNLDTSTPPVRKKPFPVEIVPSSSPLGSAGLKNSTAAREMSPVEEVPSSSPMSPKLSHAYGKSRLSESPLKRARSSSPTPITAPKRIRAAPPPGSRHTPAVPPPLKPASKAPITPPRNALPKLEDLIAASAQKQKSKAKAKKAKEKLSEKSSSSKSPDVARSTSRLSEEQRQREVEIGDTIINWDATLDKMAANHAASGASSPAKSLSSIAESNSLESPHGSGSGELDLPKFSDGVPFDPIGASTQPMGQLGGESLGTTERGARGFGQSGSMGFPMHFESQMDVESNMQGVDDLLDADVGGYTGPWMGAGSDDEDQQWVGRSGMVDSSSP</sequence>